<feature type="signal peptide" evidence="1">
    <location>
        <begin position="1"/>
        <end position="27"/>
    </location>
</feature>
<gene>
    <name evidence="3" type="ORF">GCM10010502_25730</name>
    <name evidence="4" type="ORF">HS99_0011375</name>
</gene>
<dbReference type="AlphaFoldDB" id="A0A1E7N019"/>
<reference evidence="4" key="4">
    <citation type="submission" date="2016-08" db="EMBL/GenBank/DDBJ databases">
        <title>Sequencing, Assembly and Comparative Genomics of S. aureofaciens ATCC 10762.</title>
        <authorList>
            <person name="Gradnigo J.S."/>
            <person name="Johnson N."/>
            <person name="Somerville G.A."/>
        </authorList>
    </citation>
    <scope>NUCLEOTIDE SEQUENCE [LARGE SCALE GENOMIC DNA]</scope>
    <source>
        <strain evidence="4">ATCC 10762</strain>
    </source>
</reference>
<keyword evidence="1" id="KW-0732">Signal</keyword>
<evidence type="ECO:0000259" key="2">
    <source>
        <dbReference type="Pfam" id="PF01471"/>
    </source>
</evidence>
<accession>A0A1E7N019</accession>
<reference evidence="4 5" key="2">
    <citation type="submission" date="2014-07" db="EMBL/GenBank/DDBJ databases">
        <authorList>
            <person name="Zhang J.E."/>
            <person name="Yang H."/>
            <person name="Guo J."/>
            <person name="Deng Z."/>
            <person name="Luo H."/>
            <person name="Luo M."/>
            <person name="Zhao B."/>
        </authorList>
    </citation>
    <scope>NUCLEOTIDE SEQUENCE [LARGE SCALE GENOMIC DNA]</scope>
    <source>
        <strain evidence="4">ATCC 10762</strain>
        <strain evidence="5">ATCC 10762 / DSM 40127 / CCM 3239 / JCM 4008 / LMG 5968 / NBRC 12843 / NCIMB 8234 / A-377</strain>
    </source>
</reference>
<dbReference type="SUPFAM" id="SSF47090">
    <property type="entry name" value="PGBD-like"/>
    <property type="match status" value="2"/>
</dbReference>
<feature type="domain" description="Peptidoglycan binding-like" evidence="2">
    <location>
        <begin position="103"/>
        <end position="159"/>
    </location>
</feature>
<dbReference type="Gene3D" id="1.10.101.10">
    <property type="entry name" value="PGBD-like superfamily/PGBD"/>
    <property type="match status" value="2"/>
</dbReference>
<reference evidence="3" key="5">
    <citation type="submission" date="2020-09" db="EMBL/GenBank/DDBJ databases">
        <authorList>
            <person name="Sun Q."/>
            <person name="Ohkuma M."/>
        </authorList>
    </citation>
    <scope>NUCLEOTIDE SEQUENCE</scope>
    <source>
        <strain evidence="3">JCM 4434</strain>
    </source>
</reference>
<proteinExistence type="predicted"/>
<protein>
    <submittedName>
        <fullName evidence="4">Peptidoglycan-binding protein</fullName>
    </submittedName>
</protein>
<reference evidence="3" key="1">
    <citation type="journal article" date="2014" name="Int. J. Syst. Evol. Microbiol.">
        <title>Complete genome sequence of Corynebacterium casei LMG S-19264T (=DSM 44701T), isolated from a smear-ripened cheese.</title>
        <authorList>
            <consortium name="US DOE Joint Genome Institute (JGI-PGF)"/>
            <person name="Walter F."/>
            <person name="Albersmeier A."/>
            <person name="Kalinowski J."/>
            <person name="Ruckert C."/>
        </authorList>
    </citation>
    <scope>NUCLEOTIDE SEQUENCE</scope>
    <source>
        <strain evidence="3">JCM 4434</strain>
    </source>
</reference>
<organism evidence="4 5">
    <name type="scientific">Kitasatospora aureofaciens</name>
    <name type="common">Streptomyces aureofaciens</name>
    <dbReference type="NCBI Taxonomy" id="1894"/>
    <lineage>
        <taxon>Bacteria</taxon>
        <taxon>Bacillati</taxon>
        <taxon>Actinomycetota</taxon>
        <taxon>Actinomycetes</taxon>
        <taxon>Kitasatosporales</taxon>
        <taxon>Streptomycetaceae</taxon>
        <taxon>Kitasatospora</taxon>
    </lineage>
</organism>
<dbReference type="InterPro" id="IPR036366">
    <property type="entry name" value="PGBDSf"/>
</dbReference>
<evidence type="ECO:0000313" key="4">
    <source>
        <dbReference type="EMBL" id="OEV34038.1"/>
    </source>
</evidence>
<dbReference type="Pfam" id="PF01471">
    <property type="entry name" value="PG_binding_1"/>
    <property type="match status" value="2"/>
</dbReference>
<dbReference type="EMBL" id="JPRF03000054">
    <property type="protein sequence ID" value="OEV34038.1"/>
    <property type="molecule type" value="Genomic_DNA"/>
</dbReference>
<comment type="caution">
    <text evidence="4">The sequence shown here is derived from an EMBL/GenBank/DDBJ whole genome shotgun (WGS) entry which is preliminary data.</text>
</comment>
<dbReference type="InterPro" id="IPR002477">
    <property type="entry name" value="Peptidoglycan-bd-like"/>
</dbReference>
<evidence type="ECO:0000256" key="1">
    <source>
        <dbReference type="SAM" id="SignalP"/>
    </source>
</evidence>
<dbReference type="Proteomes" id="UP000037395">
    <property type="component" value="Unassembled WGS sequence"/>
</dbReference>
<feature type="domain" description="Peptidoglycan binding-like" evidence="2">
    <location>
        <begin position="38"/>
        <end position="94"/>
    </location>
</feature>
<evidence type="ECO:0000313" key="5">
    <source>
        <dbReference type="Proteomes" id="UP000037395"/>
    </source>
</evidence>
<keyword evidence="5" id="KW-1185">Reference proteome</keyword>
<dbReference type="OrthoDB" id="514320at2"/>
<evidence type="ECO:0000313" key="3">
    <source>
        <dbReference type="EMBL" id="GGU72979.1"/>
    </source>
</evidence>
<reference evidence="5" key="3">
    <citation type="submission" date="2016-08" db="EMBL/GenBank/DDBJ databases">
        <title>Sequencing, assembly and comparative genomics of S. aureofaciens ATCC 10762.</title>
        <authorList>
            <person name="Gradnigo J.S."/>
            <person name="Johnson N."/>
            <person name="Somerville G.A."/>
        </authorList>
    </citation>
    <scope>NUCLEOTIDE SEQUENCE [LARGE SCALE GENOMIC DNA]</scope>
    <source>
        <strain evidence="5">ATCC 10762 / DSM 40127 / CCM 3239 / JCM 4008 / LMG 5968 / NBRC 12843 / NCIMB 8234 / A-377</strain>
    </source>
</reference>
<sequence>MKRIPALVAAMFAALLAAVLVAPAAQAASWPIVRNGDRGDNVTTVQYLLSARGFATGVDGAFGPGTEDKVKSFQSASGLTPVDGVVGSDTWSKLIVTVRSGDNGDAVKALQVQLNAHGAGLAVDGAFGPGTDSKVRNFQQSAGLNPVDGIVGPATWGALLGGGGSTGGSGGSGGDTLSQSQAASMLSSAGITWSSSGNCSDRNSSSCTSFDGIRRATVDGAINLKHAVGSCPLNITGGTETGHASGTYSHGTGYKMDFAMMSCLTNYIHGTFTHSGTRGDGADLWTAPSGNIYANEGSHWDVTFMN</sequence>
<dbReference type="EMBL" id="BMUB01000005">
    <property type="protein sequence ID" value="GGU72979.1"/>
    <property type="molecule type" value="Genomic_DNA"/>
</dbReference>
<accession>A0A8H9HL97</accession>
<dbReference type="InterPro" id="IPR036365">
    <property type="entry name" value="PGBD-like_sf"/>
</dbReference>
<name>A0A1E7N019_KITAU</name>
<dbReference type="KEGG" id="kau:B6264_02225"/>
<feature type="chain" id="PRO_5015063924" evidence="1">
    <location>
        <begin position="28"/>
        <end position="306"/>
    </location>
</feature>
<dbReference type="Proteomes" id="UP000610124">
    <property type="component" value="Unassembled WGS sequence"/>
</dbReference>